<evidence type="ECO:0000256" key="5">
    <source>
        <dbReference type="SAM" id="Phobius"/>
    </source>
</evidence>
<dbReference type="InterPro" id="IPR006076">
    <property type="entry name" value="FAD-dep_OxRdtase"/>
</dbReference>
<keyword evidence="4" id="KW-0411">Iron-sulfur</keyword>
<dbReference type="GO" id="GO:0005737">
    <property type="term" value="C:cytoplasm"/>
    <property type="evidence" value="ECO:0007669"/>
    <property type="project" value="TreeGrafter"/>
</dbReference>
<evidence type="ECO:0000256" key="3">
    <source>
        <dbReference type="ARBA" id="ARBA00023004"/>
    </source>
</evidence>
<feature type="domain" description="Rieske" evidence="6">
    <location>
        <begin position="397"/>
        <end position="491"/>
    </location>
</feature>
<gene>
    <name evidence="7" type="ORF">H9892_03175</name>
</gene>
<reference evidence="7" key="2">
    <citation type="submission" date="2021-04" db="EMBL/GenBank/DDBJ databases">
        <authorList>
            <person name="Gilroy R."/>
        </authorList>
    </citation>
    <scope>NUCLEOTIDE SEQUENCE</scope>
    <source>
        <strain evidence="7">12435</strain>
    </source>
</reference>
<reference evidence="7" key="1">
    <citation type="journal article" date="2021" name="PeerJ">
        <title>Extensive microbial diversity within the chicken gut microbiome revealed by metagenomics and culture.</title>
        <authorList>
            <person name="Gilroy R."/>
            <person name="Ravi A."/>
            <person name="Getino M."/>
            <person name="Pursley I."/>
            <person name="Horton D.L."/>
            <person name="Alikhan N.F."/>
            <person name="Baker D."/>
            <person name="Gharbi K."/>
            <person name="Hall N."/>
            <person name="Watson M."/>
            <person name="Adriaenssens E.M."/>
            <person name="Foster-Nyarko E."/>
            <person name="Jarju S."/>
            <person name="Secka A."/>
            <person name="Antonio M."/>
            <person name="Oren A."/>
            <person name="Chaudhuri R.R."/>
            <person name="La Ragione R."/>
            <person name="Hildebrand F."/>
            <person name="Pallen M.J."/>
        </authorList>
    </citation>
    <scope>NUCLEOTIDE SEQUENCE</scope>
    <source>
        <strain evidence="7">12435</strain>
    </source>
</reference>
<dbReference type="PROSITE" id="PS51296">
    <property type="entry name" value="RIESKE"/>
    <property type="match status" value="1"/>
</dbReference>
<dbReference type="PANTHER" id="PTHR13847">
    <property type="entry name" value="SARCOSINE DEHYDROGENASE-RELATED"/>
    <property type="match status" value="1"/>
</dbReference>
<dbReference type="InterPro" id="IPR017941">
    <property type="entry name" value="Rieske_2Fe-2S"/>
</dbReference>
<dbReference type="SUPFAM" id="SSF50022">
    <property type="entry name" value="ISP domain"/>
    <property type="match status" value="1"/>
</dbReference>
<keyword evidence="5" id="KW-1133">Transmembrane helix</keyword>
<organism evidence="7 8">
    <name type="scientific">Candidatus Protoclostridium stercorigallinarum</name>
    <dbReference type="NCBI Taxonomy" id="2838741"/>
    <lineage>
        <taxon>Bacteria</taxon>
        <taxon>Bacillati</taxon>
        <taxon>Bacillota</taxon>
        <taxon>Clostridia</taxon>
        <taxon>Candidatus Protoclostridium</taxon>
    </lineage>
</organism>
<name>A0A9D1TRK8_9FIRM</name>
<evidence type="ECO:0000313" key="8">
    <source>
        <dbReference type="Proteomes" id="UP000823990"/>
    </source>
</evidence>
<evidence type="ECO:0000259" key="6">
    <source>
        <dbReference type="PROSITE" id="PS51296"/>
    </source>
</evidence>
<feature type="transmembrane region" description="Helical" evidence="5">
    <location>
        <begin position="20"/>
        <end position="41"/>
    </location>
</feature>
<dbReference type="InterPro" id="IPR036188">
    <property type="entry name" value="FAD/NAD-bd_sf"/>
</dbReference>
<dbReference type="AlphaFoldDB" id="A0A9D1TRK8"/>
<protein>
    <submittedName>
        <fullName evidence="7">FAD-dependent oxidoreductase</fullName>
    </submittedName>
</protein>
<accession>A0A9D1TRK8</accession>
<keyword evidence="2" id="KW-0479">Metal-binding</keyword>
<keyword evidence="5" id="KW-0812">Transmembrane</keyword>
<keyword evidence="3" id="KW-0408">Iron</keyword>
<dbReference type="Gene3D" id="3.30.9.10">
    <property type="entry name" value="D-Amino Acid Oxidase, subunit A, domain 2"/>
    <property type="match status" value="1"/>
</dbReference>
<evidence type="ECO:0000256" key="4">
    <source>
        <dbReference type="ARBA" id="ARBA00023014"/>
    </source>
</evidence>
<sequence>METLSVWQKSDVSVRRYPRLTGDISVGALVIGGGIAGYLAAYRLAESGRKTVLIEGYRLFSGTTAGTTAKITYHQGNIYPKLAKNYGERFARMYYDSQCEGMSDILSLATEHDIDCGLKSVDSYVYSSENSEETQKLYGTMSDIGAKTALVRAETPAGSVLAVRAEGQYIFHPLRFLRSLPAHFDIYENTRALSVDTERKIVRTEEGSVHADVIVVATRYPIVDSHGAYMYKLRPSMSFTIAVEGASADATYLDIREDGLSVRPYDGGVTVGGFDRRTGTGDERAFLGLRAAAAHMFGSRPVETQWAAQDCVSFDGLPYVGRYAKGLKDIYVITGFGKWGMANSAVAARLIADLADGRDNAYEKLFSPLRGRKGVFLGTLRNVFRSAAYLISGNLHFPLKTARSVAPGEGKVVRLSGKKRAVYKESDGKLYAFDAMCPHKHAELRWNSETKTWDCPCHGSRFDRYGNLISAPALRSCESHSSLIGDGERAAGKEKKKDGSE</sequence>
<keyword evidence="1" id="KW-0001">2Fe-2S</keyword>
<dbReference type="PANTHER" id="PTHR13847:SF274">
    <property type="entry name" value="RIESKE 2FE-2S IRON-SULFUR PROTEIN YHFW-RELATED"/>
    <property type="match status" value="1"/>
</dbReference>
<evidence type="ECO:0000256" key="1">
    <source>
        <dbReference type="ARBA" id="ARBA00022714"/>
    </source>
</evidence>
<dbReference type="Proteomes" id="UP000823990">
    <property type="component" value="Unassembled WGS sequence"/>
</dbReference>
<evidence type="ECO:0000313" key="7">
    <source>
        <dbReference type="EMBL" id="HIW02317.1"/>
    </source>
</evidence>
<dbReference type="GO" id="GO:0046872">
    <property type="term" value="F:metal ion binding"/>
    <property type="evidence" value="ECO:0007669"/>
    <property type="project" value="UniProtKB-KW"/>
</dbReference>
<dbReference type="EMBL" id="DXHS01000058">
    <property type="protein sequence ID" value="HIW02317.1"/>
    <property type="molecule type" value="Genomic_DNA"/>
</dbReference>
<keyword evidence="5" id="KW-0472">Membrane</keyword>
<dbReference type="Pfam" id="PF00355">
    <property type="entry name" value="Rieske"/>
    <property type="match status" value="1"/>
</dbReference>
<dbReference type="InterPro" id="IPR036922">
    <property type="entry name" value="Rieske_2Fe-2S_sf"/>
</dbReference>
<dbReference type="GO" id="GO:0016705">
    <property type="term" value="F:oxidoreductase activity, acting on paired donors, with incorporation or reduction of molecular oxygen"/>
    <property type="evidence" value="ECO:0007669"/>
    <property type="project" value="UniProtKB-ARBA"/>
</dbReference>
<comment type="caution">
    <text evidence="7">The sequence shown here is derived from an EMBL/GenBank/DDBJ whole genome shotgun (WGS) entry which is preliminary data.</text>
</comment>
<dbReference type="GO" id="GO:0004497">
    <property type="term" value="F:monooxygenase activity"/>
    <property type="evidence" value="ECO:0007669"/>
    <property type="project" value="UniProtKB-ARBA"/>
</dbReference>
<dbReference type="Pfam" id="PF01266">
    <property type="entry name" value="DAO"/>
    <property type="match status" value="1"/>
</dbReference>
<proteinExistence type="predicted"/>
<dbReference type="Gene3D" id="2.102.10.10">
    <property type="entry name" value="Rieske [2Fe-2S] iron-sulphur domain"/>
    <property type="match status" value="1"/>
</dbReference>
<dbReference type="Gene3D" id="3.50.50.60">
    <property type="entry name" value="FAD/NAD(P)-binding domain"/>
    <property type="match status" value="1"/>
</dbReference>
<dbReference type="SUPFAM" id="SSF51971">
    <property type="entry name" value="Nucleotide-binding domain"/>
    <property type="match status" value="1"/>
</dbReference>
<evidence type="ECO:0000256" key="2">
    <source>
        <dbReference type="ARBA" id="ARBA00022723"/>
    </source>
</evidence>
<dbReference type="GO" id="GO:0051537">
    <property type="term" value="F:2 iron, 2 sulfur cluster binding"/>
    <property type="evidence" value="ECO:0007669"/>
    <property type="project" value="UniProtKB-KW"/>
</dbReference>